<dbReference type="PROSITE" id="PS50198">
    <property type="entry name" value="PPIC_PPIASE_2"/>
    <property type="match status" value="1"/>
</dbReference>
<gene>
    <name evidence="7" type="primary">nifM</name>
    <name evidence="7" type="ORF">F6R98_03670</name>
</gene>
<evidence type="ECO:0000313" key="7">
    <source>
        <dbReference type="EMBL" id="QFY41839.1"/>
    </source>
</evidence>
<dbReference type="PANTHER" id="PTHR47245:SF2">
    <property type="entry name" value="PEPTIDYL-PROLYL CIS-TRANS ISOMERASE HP_0175-RELATED"/>
    <property type="match status" value="1"/>
</dbReference>
<proteinExistence type="inferred from homology"/>
<keyword evidence="5" id="KW-0413">Isomerase</keyword>
<organism evidence="7 8">
    <name type="scientific">Candidatus Methylospira mobilis</name>
    <dbReference type="NCBI Taxonomy" id="1808979"/>
    <lineage>
        <taxon>Bacteria</taxon>
        <taxon>Pseudomonadati</taxon>
        <taxon>Pseudomonadota</taxon>
        <taxon>Gammaproteobacteria</taxon>
        <taxon>Methylococcales</taxon>
        <taxon>Methylococcaceae</taxon>
        <taxon>Candidatus Methylospira</taxon>
    </lineage>
</organism>
<dbReference type="OrthoDB" id="9769613at2"/>
<evidence type="ECO:0000256" key="2">
    <source>
        <dbReference type="ARBA" id="ARBA00007656"/>
    </source>
</evidence>
<evidence type="ECO:0000256" key="4">
    <source>
        <dbReference type="ARBA" id="ARBA00023110"/>
    </source>
</evidence>
<dbReference type="Pfam" id="PF00639">
    <property type="entry name" value="Rotamase"/>
    <property type="match status" value="1"/>
</dbReference>
<dbReference type="PANTHER" id="PTHR47245">
    <property type="entry name" value="PEPTIDYLPROLYL ISOMERASE"/>
    <property type="match status" value="1"/>
</dbReference>
<dbReference type="GO" id="GO:0003755">
    <property type="term" value="F:peptidyl-prolyl cis-trans isomerase activity"/>
    <property type="evidence" value="ECO:0007669"/>
    <property type="project" value="UniProtKB-KW"/>
</dbReference>
<sequence length="298" mass="33874">MSFEQTRIETAASPGQADLPYAMLRSALELFERAPAELSDEERIQAERQAARVLELESRILSAREAIGVVAGEDEVTRAIQEVRARYEDDDRFLAALAENGLTEETLRLALARQCRVNTVLDKVVAGDDEISEVDIGLFYHEHKTRFVQPEKREVLHILITVNEQFPENSREQALVRIKQIAQRLAQKPRMFEELATRHSECPTAMDGGKIGAVVRGQLYPELDKALFEMKPDQISGIVESEMGFHLLWCKSITTAKTVSLKKATPQIRLILQDRTRESRRRNWIRSLQKPTQPGARS</sequence>
<dbReference type="NCBIfam" id="TIGR02933">
    <property type="entry name" value="nifM_nitrog"/>
    <property type="match status" value="1"/>
</dbReference>
<comment type="catalytic activity">
    <reaction evidence="1">
        <text>[protein]-peptidylproline (omega=180) = [protein]-peptidylproline (omega=0)</text>
        <dbReference type="Rhea" id="RHEA:16237"/>
        <dbReference type="Rhea" id="RHEA-COMP:10747"/>
        <dbReference type="Rhea" id="RHEA-COMP:10748"/>
        <dbReference type="ChEBI" id="CHEBI:83833"/>
        <dbReference type="ChEBI" id="CHEBI:83834"/>
        <dbReference type="EC" id="5.2.1.8"/>
    </reaction>
</comment>
<evidence type="ECO:0000256" key="5">
    <source>
        <dbReference type="PROSITE-ProRule" id="PRU00278"/>
    </source>
</evidence>
<dbReference type="InterPro" id="IPR014282">
    <property type="entry name" value="Nitrogen_fix_NifM"/>
</dbReference>
<dbReference type="Gene3D" id="1.10.4030.10">
    <property type="entry name" value="Porin chaperone SurA, peptide-binding domain"/>
    <property type="match status" value="1"/>
</dbReference>
<dbReference type="KEGG" id="mmob:F6R98_03670"/>
<dbReference type="InterPro" id="IPR000297">
    <property type="entry name" value="PPIase_PpiC"/>
</dbReference>
<evidence type="ECO:0000313" key="8">
    <source>
        <dbReference type="Proteomes" id="UP000325755"/>
    </source>
</evidence>
<dbReference type="AlphaFoldDB" id="A0A5Q0BE88"/>
<evidence type="ECO:0000256" key="1">
    <source>
        <dbReference type="ARBA" id="ARBA00000971"/>
    </source>
</evidence>
<keyword evidence="8" id="KW-1185">Reference proteome</keyword>
<dbReference type="InterPro" id="IPR023058">
    <property type="entry name" value="PPIase_PpiC_CS"/>
</dbReference>
<feature type="domain" description="PpiC" evidence="6">
    <location>
        <begin position="150"/>
        <end position="252"/>
    </location>
</feature>
<reference evidence="7 8" key="1">
    <citation type="submission" date="2019-09" db="EMBL/GenBank/DDBJ databases">
        <title>Ecophysiology of the spiral-shaped methanotroph Methylospira mobilis as revealed by the complete genome sequence.</title>
        <authorList>
            <person name="Oshkin I.Y."/>
            <person name="Dedysh S.N."/>
            <person name="Miroshnikov K."/>
            <person name="Danilova O.V."/>
            <person name="Hakobyan A."/>
            <person name="Liesack W."/>
        </authorList>
    </citation>
    <scope>NUCLEOTIDE SEQUENCE [LARGE SCALE GENOMIC DNA]</scope>
    <source>
        <strain evidence="7 8">Shm1</strain>
    </source>
</reference>
<comment type="similarity">
    <text evidence="2">Belongs to the PpiC/parvulin rotamase family.</text>
</comment>
<dbReference type="InterPro" id="IPR046357">
    <property type="entry name" value="PPIase_dom_sf"/>
</dbReference>
<keyword evidence="4 5" id="KW-0697">Rotamase</keyword>
<dbReference type="Proteomes" id="UP000325755">
    <property type="component" value="Chromosome"/>
</dbReference>
<evidence type="ECO:0000256" key="3">
    <source>
        <dbReference type="ARBA" id="ARBA00013194"/>
    </source>
</evidence>
<dbReference type="SUPFAM" id="SSF54534">
    <property type="entry name" value="FKBP-like"/>
    <property type="match status" value="1"/>
</dbReference>
<name>A0A5Q0BE88_9GAMM</name>
<dbReference type="EMBL" id="CP044205">
    <property type="protein sequence ID" value="QFY41839.1"/>
    <property type="molecule type" value="Genomic_DNA"/>
</dbReference>
<dbReference type="SUPFAM" id="SSF109998">
    <property type="entry name" value="Triger factor/SurA peptide-binding domain-like"/>
    <property type="match status" value="1"/>
</dbReference>
<accession>A0A5Q0BE88</accession>
<protein>
    <recommendedName>
        <fullName evidence="3">peptidylprolyl isomerase</fullName>
        <ecNumber evidence="3">5.2.1.8</ecNumber>
    </recommendedName>
</protein>
<dbReference type="InterPro" id="IPR027304">
    <property type="entry name" value="Trigger_fact/SurA_dom_sf"/>
</dbReference>
<dbReference type="InterPro" id="IPR050245">
    <property type="entry name" value="PrsA_foldase"/>
</dbReference>
<dbReference type="InParanoid" id="A0A5Q0BE88"/>
<evidence type="ECO:0000259" key="6">
    <source>
        <dbReference type="PROSITE" id="PS50198"/>
    </source>
</evidence>
<dbReference type="PROSITE" id="PS01096">
    <property type="entry name" value="PPIC_PPIASE_1"/>
    <property type="match status" value="1"/>
</dbReference>
<dbReference type="RefSeq" id="WP_153247821.1">
    <property type="nucleotide sequence ID" value="NZ_CP044205.1"/>
</dbReference>
<dbReference type="Gene3D" id="3.10.50.40">
    <property type="match status" value="1"/>
</dbReference>
<dbReference type="EC" id="5.2.1.8" evidence="3"/>